<dbReference type="SUPFAM" id="SSF109604">
    <property type="entry name" value="HD-domain/PDEase-like"/>
    <property type="match status" value="1"/>
</dbReference>
<dbReference type="EMBL" id="JBHTIW010000002">
    <property type="protein sequence ID" value="MFD0919351.1"/>
    <property type="molecule type" value="Genomic_DNA"/>
</dbReference>
<evidence type="ECO:0000313" key="3">
    <source>
        <dbReference type="Proteomes" id="UP001597018"/>
    </source>
</evidence>
<dbReference type="Pfam" id="PF01966">
    <property type="entry name" value="HD"/>
    <property type="match status" value="1"/>
</dbReference>
<dbReference type="SMART" id="SM00471">
    <property type="entry name" value="HDc"/>
    <property type="match status" value="1"/>
</dbReference>
<dbReference type="Gene3D" id="1.10.3210.10">
    <property type="entry name" value="Hypothetical protein af1432"/>
    <property type="match status" value="1"/>
</dbReference>
<name>A0ABW3FLG8_9PSEU</name>
<dbReference type="RefSeq" id="WP_263251245.1">
    <property type="nucleotide sequence ID" value="NZ_BAABLT010000015.1"/>
</dbReference>
<comment type="caution">
    <text evidence="2">The sequence shown here is derived from an EMBL/GenBank/DDBJ whole genome shotgun (WGS) entry which is preliminary data.</text>
</comment>
<dbReference type="InterPro" id="IPR003607">
    <property type="entry name" value="HD/PDEase_dom"/>
</dbReference>
<organism evidence="2 3">
    <name type="scientific">Saccharopolyspora rosea</name>
    <dbReference type="NCBI Taxonomy" id="524884"/>
    <lineage>
        <taxon>Bacteria</taxon>
        <taxon>Bacillati</taxon>
        <taxon>Actinomycetota</taxon>
        <taxon>Actinomycetes</taxon>
        <taxon>Pseudonocardiales</taxon>
        <taxon>Pseudonocardiaceae</taxon>
        <taxon>Saccharopolyspora</taxon>
    </lineage>
</organism>
<proteinExistence type="predicted"/>
<protein>
    <submittedName>
        <fullName evidence="2">HD domain-containing protein</fullName>
    </submittedName>
</protein>
<keyword evidence="3" id="KW-1185">Reference proteome</keyword>
<gene>
    <name evidence="2" type="ORF">ACFQ16_06325</name>
</gene>
<dbReference type="Proteomes" id="UP001597018">
    <property type="component" value="Unassembled WGS sequence"/>
</dbReference>
<dbReference type="InterPro" id="IPR006675">
    <property type="entry name" value="HDIG_dom"/>
</dbReference>
<evidence type="ECO:0000313" key="2">
    <source>
        <dbReference type="EMBL" id="MFD0919351.1"/>
    </source>
</evidence>
<accession>A0ABW3FLG8</accession>
<feature type="domain" description="HD/PDEase" evidence="1">
    <location>
        <begin position="18"/>
        <end position="85"/>
    </location>
</feature>
<sequence length="183" mass="19919">MDVVTWARELAAVHLADAVPRRWRHVQAVADQAERASRACGPDADLLVAAALLHDVGYAPPLVSTGVHALDGARYLRSIDVDERLCCLVAHHSAAATDAELAGLAAEIAEFEDEQTPVRDALWWADMTVGPDGEVVAFPDRMAEVRARYGPDHPVSRALDKSMPEREAAVQRTEARLRALDQV</sequence>
<dbReference type="NCBIfam" id="TIGR00277">
    <property type="entry name" value="HDIG"/>
    <property type="match status" value="1"/>
</dbReference>
<evidence type="ECO:0000259" key="1">
    <source>
        <dbReference type="SMART" id="SM00471"/>
    </source>
</evidence>
<dbReference type="InterPro" id="IPR006674">
    <property type="entry name" value="HD_domain"/>
</dbReference>
<reference evidence="3" key="1">
    <citation type="journal article" date="2019" name="Int. J. Syst. Evol. Microbiol.">
        <title>The Global Catalogue of Microorganisms (GCM) 10K type strain sequencing project: providing services to taxonomists for standard genome sequencing and annotation.</title>
        <authorList>
            <consortium name="The Broad Institute Genomics Platform"/>
            <consortium name="The Broad Institute Genome Sequencing Center for Infectious Disease"/>
            <person name="Wu L."/>
            <person name="Ma J."/>
        </authorList>
    </citation>
    <scope>NUCLEOTIDE SEQUENCE [LARGE SCALE GENOMIC DNA]</scope>
    <source>
        <strain evidence="3">CCUG 56401</strain>
    </source>
</reference>